<proteinExistence type="predicted"/>
<organism evidence="2 3">
    <name type="scientific">Kushneria pakistanensis</name>
    <dbReference type="NCBI Taxonomy" id="1508770"/>
    <lineage>
        <taxon>Bacteria</taxon>
        <taxon>Pseudomonadati</taxon>
        <taxon>Pseudomonadota</taxon>
        <taxon>Gammaproteobacteria</taxon>
        <taxon>Oceanospirillales</taxon>
        <taxon>Halomonadaceae</taxon>
        <taxon>Kushneria</taxon>
    </lineage>
</organism>
<feature type="compositionally biased region" description="Basic and acidic residues" evidence="1">
    <location>
        <begin position="265"/>
        <end position="279"/>
    </location>
</feature>
<dbReference type="EMBL" id="BMZM01000006">
    <property type="protein sequence ID" value="GHC34743.1"/>
    <property type="molecule type" value="Genomic_DNA"/>
</dbReference>
<evidence type="ECO:0000256" key="1">
    <source>
        <dbReference type="SAM" id="MobiDB-lite"/>
    </source>
</evidence>
<name>A0ABQ3FQV5_9GAMM</name>
<feature type="region of interest" description="Disordered" evidence="1">
    <location>
        <begin position="29"/>
        <end position="52"/>
    </location>
</feature>
<keyword evidence="3" id="KW-1185">Reference proteome</keyword>
<feature type="region of interest" description="Disordered" evidence="1">
    <location>
        <begin position="261"/>
        <end position="282"/>
    </location>
</feature>
<dbReference type="RefSeq" id="WP_189520088.1">
    <property type="nucleotide sequence ID" value="NZ_BMZM01000006.1"/>
</dbReference>
<protein>
    <recommendedName>
        <fullName evidence="4">Replication protein</fullName>
    </recommendedName>
</protein>
<dbReference type="Proteomes" id="UP000604243">
    <property type="component" value="Unassembled WGS sequence"/>
</dbReference>
<comment type="caution">
    <text evidence="2">The sequence shown here is derived from an EMBL/GenBank/DDBJ whole genome shotgun (WGS) entry which is preliminary data.</text>
</comment>
<feature type="compositionally biased region" description="Basic and acidic residues" evidence="1">
    <location>
        <begin position="34"/>
        <end position="43"/>
    </location>
</feature>
<evidence type="ECO:0000313" key="3">
    <source>
        <dbReference type="Proteomes" id="UP000604243"/>
    </source>
</evidence>
<accession>A0ABQ3FQV5</accession>
<evidence type="ECO:0008006" key="4">
    <source>
        <dbReference type="Google" id="ProtNLM"/>
    </source>
</evidence>
<reference evidence="3" key="1">
    <citation type="journal article" date="2019" name="Int. J. Syst. Evol. Microbiol.">
        <title>The Global Catalogue of Microorganisms (GCM) 10K type strain sequencing project: providing services to taxonomists for standard genome sequencing and annotation.</title>
        <authorList>
            <consortium name="The Broad Institute Genomics Platform"/>
            <consortium name="The Broad Institute Genome Sequencing Center for Infectious Disease"/>
            <person name="Wu L."/>
            <person name="Ma J."/>
        </authorList>
    </citation>
    <scope>NUCLEOTIDE SEQUENCE [LARGE SCALE GENOMIC DNA]</scope>
    <source>
        <strain evidence="3">KCTC 42082</strain>
    </source>
</reference>
<evidence type="ECO:0000313" key="2">
    <source>
        <dbReference type="EMBL" id="GHC34743.1"/>
    </source>
</evidence>
<gene>
    <name evidence="2" type="ORF">GCM10010082_31860</name>
</gene>
<sequence length="322" mass="36046">MESAGMLQGFPLRWGKSPYKHPGRFLGTGNRCGHNPEKGEADRFQAPTSRRLSRTHQQLLDAAADYYWSPTILPTLSNLNGRAKTDGDPRCNRSEGRAAESLVLRAIIQCIDFASMRVGTPRADGSFIPRSCGYLAKLAGLMAPGCDPDYPQPSQRFVRAWRRLKLAGAFTVHRVAETLADGRVRARPAIKHVNMDFLVSMARVGYQALKDLRTWASNKLKKAKKKHREQFPAETDAEKARRNLVAGKAAGGGVRSLLPKKRRGVKDIADADPEKEKQRHYSQARNARFVEIVANNPNATAAQIRQLLDIEFPPYHERRQLQ</sequence>